<organism evidence="2 3">
    <name type="scientific">Ziziphus jujuba</name>
    <name type="common">Chinese jujube</name>
    <name type="synonym">Ziziphus sativa</name>
    <dbReference type="NCBI Taxonomy" id="326968"/>
    <lineage>
        <taxon>Eukaryota</taxon>
        <taxon>Viridiplantae</taxon>
        <taxon>Streptophyta</taxon>
        <taxon>Embryophyta</taxon>
        <taxon>Tracheophyta</taxon>
        <taxon>Spermatophyta</taxon>
        <taxon>Magnoliopsida</taxon>
        <taxon>eudicotyledons</taxon>
        <taxon>Gunneridae</taxon>
        <taxon>Pentapetalae</taxon>
        <taxon>rosids</taxon>
        <taxon>fabids</taxon>
        <taxon>Rosales</taxon>
        <taxon>Rhamnaceae</taxon>
        <taxon>Paliureae</taxon>
        <taxon>Ziziphus</taxon>
    </lineage>
</organism>
<dbReference type="Proteomes" id="UP001652623">
    <property type="component" value="Chromosome 9"/>
</dbReference>
<evidence type="ECO:0000313" key="2">
    <source>
        <dbReference type="Proteomes" id="UP001652623"/>
    </source>
</evidence>
<protein>
    <submittedName>
        <fullName evidence="3">Probable F-box protein At4g22165</fullName>
    </submittedName>
</protein>
<keyword evidence="2" id="KW-1185">Reference proteome</keyword>
<accession>A0ABM3ZS28</accession>
<dbReference type="PANTHER" id="PTHR44259:SF15">
    <property type="entry name" value="F-BOX PROTEIN KIB2-RELATED"/>
    <property type="match status" value="1"/>
</dbReference>
<dbReference type="SUPFAM" id="SSF81383">
    <property type="entry name" value="F-box domain"/>
    <property type="match status" value="1"/>
</dbReference>
<dbReference type="GeneID" id="132799464"/>
<dbReference type="RefSeq" id="XP_060667280.1">
    <property type="nucleotide sequence ID" value="XM_060811297.1"/>
</dbReference>
<gene>
    <name evidence="3" type="primary">LOC132799464</name>
</gene>
<name>A0ABM3ZS28_ZIZJJ</name>
<dbReference type="Pfam" id="PF03478">
    <property type="entry name" value="Beta-prop_KIB1-4"/>
    <property type="match status" value="1"/>
</dbReference>
<dbReference type="InterPro" id="IPR036047">
    <property type="entry name" value="F-box-like_dom_sf"/>
</dbReference>
<dbReference type="InterPro" id="IPR005174">
    <property type="entry name" value="KIB1-4_b-propeller"/>
</dbReference>
<evidence type="ECO:0000259" key="1">
    <source>
        <dbReference type="Pfam" id="PF03478"/>
    </source>
</evidence>
<feature type="domain" description="KIB1-4 beta-propeller" evidence="1">
    <location>
        <begin position="114"/>
        <end position="347"/>
    </location>
</feature>
<dbReference type="InterPro" id="IPR050942">
    <property type="entry name" value="F-box_BR-signaling"/>
</dbReference>
<proteinExistence type="predicted"/>
<evidence type="ECO:0000313" key="3">
    <source>
        <dbReference type="RefSeq" id="XP_060667280.1"/>
    </source>
</evidence>
<dbReference type="PANTHER" id="PTHR44259">
    <property type="entry name" value="OS07G0183000 PROTEIN-RELATED"/>
    <property type="match status" value="1"/>
</dbReference>
<reference evidence="3" key="1">
    <citation type="submission" date="2025-08" db="UniProtKB">
        <authorList>
            <consortium name="RefSeq"/>
        </authorList>
    </citation>
    <scope>IDENTIFICATION</scope>
    <source>
        <tissue evidence="3">Seedling</tissue>
    </source>
</reference>
<sequence length="412" mass="46612">MGTKSSKLATVSIEEGPNWLDLPADILDIIIQKVAVSVVDSIRFGAVCRLWWKAMCTMISSSPSSSLISSPSPWLMFTAIRKKKINPDPREEVQNSCSCFGIEERYETYRFNNMPRNYIHSVRGSTRGWLVFYNEVRNLYIFNPCSRVQILLPPFRKVFESRAAVVTKAILLSDPSRTGNWRIVVSSPHRAPSLEGLAIYKHGNQNNNNNSASDPCWTGFGHQNYQDMILHNDEKLYALSLTDLGLGSVEVWDVHDDSKLPTKVASFTNTADVDTSYIHTPFQFYVYKVDYTGKKWEKLENLGDRILFLSESNQASMSISARNCSRLQANSIYFVRRPGYGAEVLVYSLEKKVAKRIPVEPPDDMKATCWIVPNPTLSADMEHKPTSKPKRLVFPFAISCFIRLGANQNSSN</sequence>